<dbReference type="PANTHER" id="PTHR37038">
    <property type="entry name" value="TRANSCRIPTIONAL REGULATOR-RELATED"/>
    <property type="match status" value="1"/>
</dbReference>
<accession>A0A850R1F9</accession>
<dbReference type="AlphaFoldDB" id="A0A850R1F9"/>
<gene>
    <name evidence="2" type="ORF">HU830_07220</name>
</gene>
<comment type="caution">
    <text evidence="2">The sequence shown here is derived from an EMBL/GenBank/DDBJ whole genome shotgun (WGS) entry which is preliminary data.</text>
</comment>
<dbReference type="RefSeq" id="WP_176943094.1">
    <property type="nucleotide sequence ID" value="NZ_JABZEC010000006.1"/>
</dbReference>
<dbReference type="SMART" id="SM00530">
    <property type="entry name" value="HTH_XRE"/>
    <property type="match status" value="1"/>
</dbReference>
<keyword evidence="3" id="KW-1185">Reference proteome</keyword>
<evidence type="ECO:0000313" key="2">
    <source>
        <dbReference type="EMBL" id="NVY96939.1"/>
    </source>
</evidence>
<reference evidence="2 3" key="1">
    <citation type="submission" date="2020-06" db="EMBL/GenBank/DDBJ databases">
        <authorList>
            <person name="Kang J."/>
        </authorList>
    </citation>
    <scope>NUCLEOTIDE SEQUENCE [LARGE SCALE GENOMIC DNA]</scope>
    <source>
        <strain evidence="2 3">DCY120</strain>
    </source>
</reference>
<dbReference type="SUPFAM" id="SSF47413">
    <property type="entry name" value="lambda repressor-like DNA-binding domains"/>
    <property type="match status" value="1"/>
</dbReference>
<feature type="domain" description="HTH cro/C1-type" evidence="1">
    <location>
        <begin position="26"/>
        <end position="79"/>
    </location>
</feature>
<organism evidence="2 3">
    <name type="scientific">Bombilactobacillus apium</name>
    <dbReference type="NCBI Taxonomy" id="2675299"/>
    <lineage>
        <taxon>Bacteria</taxon>
        <taxon>Bacillati</taxon>
        <taxon>Bacillota</taxon>
        <taxon>Bacilli</taxon>
        <taxon>Lactobacillales</taxon>
        <taxon>Lactobacillaceae</taxon>
        <taxon>Bombilactobacillus</taxon>
    </lineage>
</organism>
<dbReference type="EMBL" id="JABZEC010000006">
    <property type="protein sequence ID" value="NVY96939.1"/>
    <property type="molecule type" value="Genomic_DNA"/>
</dbReference>
<dbReference type="InterPro" id="IPR053163">
    <property type="entry name" value="HTH-type_regulator_Rgg"/>
</dbReference>
<dbReference type="GO" id="GO:0003677">
    <property type="term" value="F:DNA binding"/>
    <property type="evidence" value="ECO:0007669"/>
    <property type="project" value="InterPro"/>
</dbReference>
<dbReference type="PROSITE" id="PS50943">
    <property type="entry name" value="HTH_CROC1"/>
    <property type="match status" value="1"/>
</dbReference>
<dbReference type="InterPro" id="IPR011990">
    <property type="entry name" value="TPR-like_helical_dom_sf"/>
</dbReference>
<sequence length="286" mass="32833">MKNNFEGGRNLENYAATIRQRIGNLIRGKRRKIQLSQAQLAQDICSQALISSLEKGEYLPNTAVLIQLCQRLQVSLDQNFLNTKLPFQEAALASKVFTLCKERRYREMLQFLDRPATMISLTAASDFQIYYYYYACATYQAIHNLATSQRYLKMALSYTKLTSQAIPQTEIEILIVNALATIKAQLEESKRSQVLFKKSQTGLEKLADPAENLNVINYYYGIFLMNLGDFLAAQRTLITGFDQVVRGESYFMLADYALSLVDCYQHLGRLDQAAQYQQRYEVFHNL</sequence>
<evidence type="ECO:0000259" key="1">
    <source>
        <dbReference type="PROSITE" id="PS50943"/>
    </source>
</evidence>
<dbReference type="PANTHER" id="PTHR37038:SF14">
    <property type="entry name" value="TRANSCRIPTIONAL ACTIVATOR"/>
    <property type="match status" value="1"/>
</dbReference>
<dbReference type="CDD" id="cd00093">
    <property type="entry name" value="HTH_XRE"/>
    <property type="match status" value="1"/>
</dbReference>
<dbReference type="Proteomes" id="UP000563523">
    <property type="component" value="Unassembled WGS sequence"/>
</dbReference>
<dbReference type="Gene3D" id="1.25.40.10">
    <property type="entry name" value="Tetratricopeptide repeat domain"/>
    <property type="match status" value="1"/>
</dbReference>
<dbReference type="InterPro" id="IPR001387">
    <property type="entry name" value="Cro/C1-type_HTH"/>
</dbReference>
<proteinExistence type="predicted"/>
<evidence type="ECO:0000313" key="3">
    <source>
        <dbReference type="Proteomes" id="UP000563523"/>
    </source>
</evidence>
<protein>
    <submittedName>
        <fullName evidence="2">Helix-turn-helix transcriptional regulator</fullName>
    </submittedName>
</protein>
<dbReference type="InterPro" id="IPR010982">
    <property type="entry name" value="Lambda_DNA-bd_dom_sf"/>
</dbReference>
<name>A0A850R1F9_9LACO</name>
<dbReference type="Pfam" id="PF01381">
    <property type="entry name" value="HTH_3"/>
    <property type="match status" value="1"/>
</dbReference>